<evidence type="ECO:0000313" key="2">
    <source>
        <dbReference type="Proteomes" id="UP000828390"/>
    </source>
</evidence>
<keyword evidence="2" id="KW-1185">Reference proteome</keyword>
<protein>
    <submittedName>
        <fullName evidence="1">Uncharacterized protein</fullName>
    </submittedName>
</protein>
<reference evidence="1" key="2">
    <citation type="submission" date="2020-11" db="EMBL/GenBank/DDBJ databases">
        <authorList>
            <person name="McCartney M.A."/>
            <person name="Auch B."/>
            <person name="Kono T."/>
            <person name="Mallez S."/>
            <person name="Becker A."/>
            <person name="Gohl D.M."/>
            <person name="Silverstein K.A.T."/>
            <person name="Koren S."/>
            <person name="Bechman K.B."/>
            <person name="Herman A."/>
            <person name="Abrahante J.E."/>
            <person name="Garbe J."/>
        </authorList>
    </citation>
    <scope>NUCLEOTIDE SEQUENCE</scope>
    <source>
        <strain evidence="1">Duluth1</strain>
        <tissue evidence="1">Whole animal</tissue>
    </source>
</reference>
<comment type="caution">
    <text evidence="1">The sequence shown here is derived from an EMBL/GenBank/DDBJ whole genome shotgun (WGS) entry which is preliminary data.</text>
</comment>
<dbReference type="AlphaFoldDB" id="A0A9D4K8L9"/>
<dbReference type="Proteomes" id="UP000828390">
    <property type="component" value="Unassembled WGS sequence"/>
</dbReference>
<name>A0A9D4K8L9_DREPO</name>
<accession>A0A9D4K8L9</accession>
<organism evidence="1 2">
    <name type="scientific">Dreissena polymorpha</name>
    <name type="common">Zebra mussel</name>
    <name type="synonym">Mytilus polymorpha</name>
    <dbReference type="NCBI Taxonomy" id="45954"/>
    <lineage>
        <taxon>Eukaryota</taxon>
        <taxon>Metazoa</taxon>
        <taxon>Spiralia</taxon>
        <taxon>Lophotrochozoa</taxon>
        <taxon>Mollusca</taxon>
        <taxon>Bivalvia</taxon>
        <taxon>Autobranchia</taxon>
        <taxon>Heteroconchia</taxon>
        <taxon>Euheterodonta</taxon>
        <taxon>Imparidentia</taxon>
        <taxon>Neoheterodontei</taxon>
        <taxon>Myida</taxon>
        <taxon>Dreissenoidea</taxon>
        <taxon>Dreissenidae</taxon>
        <taxon>Dreissena</taxon>
    </lineage>
</organism>
<reference evidence="1" key="1">
    <citation type="journal article" date="2019" name="bioRxiv">
        <title>The Genome of the Zebra Mussel, Dreissena polymorpha: A Resource for Invasive Species Research.</title>
        <authorList>
            <person name="McCartney M.A."/>
            <person name="Auch B."/>
            <person name="Kono T."/>
            <person name="Mallez S."/>
            <person name="Zhang Y."/>
            <person name="Obille A."/>
            <person name="Becker A."/>
            <person name="Abrahante J.E."/>
            <person name="Garbe J."/>
            <person name="Badalamenti J.P."/>
            <person name="Herman A."/>
            <person name="Mangelson H."/>
            <person name="Liachko I."/>
            <person name="Sullivan S."/>
            <person name="Sone E.D."/>
            <person name="Koren S."/>
            <person name="Silverstein K.A.T."/>
            <person name="Beckman K.B."/>
            <person name="Gohl D.M."/>
        </authorList>
    </citation>
    <scope>NUCLEOTIDE SEQUENCE</scope>
    <source>
        <strain evidence="1">Duluth1</strain>
        <tissue evidence="1">Whole animal</tissue>
    </source>
</reference>
<sequence>MATSLATNNGFVVSTNRSIVELPLYETMSISGLVRKSTQDSAAFTEPSDKVSGRIGVYPRVFRLDSRGNTARVSF</sequence>
<dbReference type="EMBL" id="JAIWYP010000004">
    <property type="protein sequence ID" value="KAH3835008.1"/>
    <property type="molecule type" value="Genomic_DNA"/>
</dbReference>
<proteinExistence type="predicted"/>
<evidence type="ECO:0000313" key="1">
    <source>
        <dbReference type="EMBL" id="KAH3835008.1"/>
    </source>
</evidence>
<gene>
    <name evidence="1" type="ORF">DPMN_108344</name>
</gene>